<name>A0A1E3NWM6_WICAA</name>
<evidence type="ECO:0000259" key="2">
    <source>
        <dbReference type="Pfam" id="PF14616"/>
    </source>
</evidence>
<feature type="region of interest" description="Disordered" evidence="1">
    <location>
        <begin position="291"/>
        <end position="375"/>
    </location>
</feature>
<dbReference type="Proteomes" id="UP000094112">
    <property type="component" value="Unassembled WGS sequence"/>
</dbReference>
<organism evidence="3 4">
    <name type="scientific">Wickerhamomyces anomalus (strain ATCC 58044 / CBS 1984 / NCYC 433 / NRRL Y-366-8)</name>
    <name type="common">Yeast</name>
    <name type="synonym">Hansenula anomala</name>
    <dbReference type="NCBI Taxonomy" id="683960"/>
    <lineage>
        <taxon>Eukaryota</taxon>
        <taxon>Fungi</taxon>
        <taxon>Dikarya</taxon>
        <taxon>Ascomycota</taxon>
        <taxon>Saccharomycotina</taxon>
        <taxon>Saccharomycetes</taxon>
        <taxon>Phaffomycetales</taxon>
        <taxon>Wickerhamomycetaceae</taxon>
        <taxon>Wickerhamomyces</taxon>
    </lineage>
</organism>
<gene>
    <name evidence="3" type="ORF">WICANDRAFT_80940</name>
</gene>
<dbReference type="EMBL" id="KV454213">
    <property type="protein sequence ID" value="ODQ57609.1"/>
    <property type="molecule type" value="Genomic_DNA"/>
</dbReference>
<feature type="domain" description="Transcription regulator Rua1 C-terminal" evidence="2">
    <location>
        <begin position="82"/>
        <end position="216"/>
    </location>
</feature>
<accession>A0A1E3NWM6</accession>
<dbReference type="OrthoDB" id="3982958at2759"/>
<dbReference type="RefSeq" id="XP_019036816.1">
    <property type="nucleotide sequence ID" value="XM_019185149.1"/>
</dbReference>
<dbReference type="InterPro" id="IPR028012">
    <property type="entry name" value="Rua1_C"/>
</dbReference>
<keyword evidence="4" id="KW-1185">Reference proteome</keyword>
<sequence length="428" mass="48783">MYKIFEKFEKKGKTIPSHCLEVSNFQKVHGYNNLELFKEKFIKIYGAKDPIINELKQYENHNASSHGKLIPEEICFQRKEKNSTSPSHFKMNTYFLCPICDPFEYSHLGPSYKLKYRDGEKVQIDQNQPQFYDTLHAQYEHHLAQVHGVLKEAYVENPFIGFSLTGEKSPVLGLNCICPYNVRGQEAACLAQFKFNIGGKDPNPFKAYLRHVHSCHHNCSNPNGEIYHTQVADTTKDEILYNYFKPLSIEGFMKSLGHLRRAVNGDKDFNPFLLSNDQSELKRIAAYVSGSSGQNKKYTPPTPERSPKLKRAAEDSAPAPENRKKRARKINYLPLGEHAKVAKAAAPSKREPEAISEPEPQQEQEQAPVNVPGSEGQPSLNFDGEMPVMGVPQIDWEQDDLMNSLLGDPNFNLTYNYLNDWLHFPSNT</sequence>
<evidence type="ECO:0000313" key="4">
    <source>
        <dbReference type="Proteomes" id="UP000094112"/>
    </source>
</evidence>
<reference evidence="3 4" key="1">
    <citation type="journal article" date="2016" name="Proc. Natl. Acad. Sci. U.S.A.">
        <title>Comparative genomics of biotechnologically important yeasts.</title>
        <authorList>
            <person name="Riley R."/>
            <person name="Haridas S."/>
            <person name="Wolfe K.H."/>
            <person name="Lopes M.R."/>
            <person name="Hittinger C.T."/>
            <person name="Goeker M."/>
            <person name="Salamov A.A."/>
            <person name="Wisecaver J.H."/>
            <person name="Long T.M."/>
            <person name="Calvey C.H."/>
            <person name="Aerts A.L."/>
            <person name="Barry K.W."/>
            <person name="Choi C."/>
            <person name="Clum A."/>
            <person name="Coughlan A.Y."/>
            <person name="Deshpande S."/>
            <person name="Douglass A.P."/>
            <person name="Hanson S.J."/>
            <person name="Klenk H.-P."/>
            <person name="LaButti K.M."/>
            <person name="Lapidus A."/>
            <person name="Lindquist E.A."/>
            <person name="Lipzen A.M."/>
            <person name="Meier-Kolthoff J.P."/>
            <person name="Ohm R.A."/>
            <person name="Otillar R.P."/>
            <person name="Pangilinan J.L."/>
            <person name="Peng Y."/>
            <person name="Rokas A."/>
            <person name="Rosa C.A."/>
            <person name="Scheuner C."/>
            <person name="Sibirny A.A."/>
            <person name="Slot J.C."/>
            <person name="Stielow J.B."/>
            <person name="Sun H."/>
            <person name="Kurtzman C.P."/>
            <person name="Blackwell M."/>
            <person name="Grigoriev I.V."/>
            <person name="Jeffries T.W."/>
        </authorList>
    </citation>
    <scope>NUCLEOTIDE SEQUENCE [LARGE SCALE GENOMIC DNA]</scope>
    <source>
        <strain evidence="4">ATCC 58044 / CBS 1984 / NCYC 433 / NRRL Y-366-8</strain>
    </source>
</reference>
<feature type="compositionally biased region" description="Basic and acidic residues" evidence="1">
    <location>
        <begin position="305"/>
        <end position="314"/>
    </location>
</feature>
<protein>
    <recommendedName>
        <fullName evidence="2">Transcription regulator Rua1 C-terminal domain-containing protein</fullName>
    </recommendedName>
</protein>
<evidence type="ECO:0000313" key="3">
    <source>
        <dbReference type="EMBL" id="ODQ57609.1"/>
    </source>
</evidence>
<dbReference type="AlphaFoldDB" id="A0A1E3NWM6"/>
<dbReference type="Pfam" id="PF14616">
    <property type="entry name" value="Rua1_C"/>
    <property type="match status" value="1"/>
</dbReference>
<dbReference type="GeneID" id="30202395"/>
<proteinExistence type="predicted"/>
<evidence type="ECO:0000256" key="1">
    <source>
        <dbReference type="SAM" id="MobiDB-lite"/>
    </source>
</evidence>